<evidence type="ECO:0000313" key="1">
    <source>
        <dbReference type="EMBL" id="ETZ88198.1"/>
    </source>
</evidence>
<dbReference type="InterPro" id="IPR010310">
    <property type="entry name" value="T7SS_ESAT-6-like"/>
</dbReference>
<dbReference type="Proteomes" id="UP000019854">
    <property type="component" value="Unassembled WGS sequence"/>
</dbReference>
<reference evidence="1 2" key="1">
    <citation type="submission" date="2014-01" db="EMBL/GenBank/DDBJ databases">
        <authorList>
            <person name="Zelazny A."/>
            <person name="Olivier K."/>
            <person name="Sampaio E.P."/>
            <person name="Holland S.M."/>
            <person name="Tallon L.J."/>
            <person name="Sadzewicz L.K."/>
            <person name="Sengamalay N."/>
            <person name="Fraser C.M."/>
            <person name="Hine E."/>
            <person name="Shefchek K.A."/>
            <person name="Das S.P."/>
            <person name="Shallom S.J."/>
            <person name="Agrawal S."/>
            <person name="Tettelin H."/>
        </authorList>
    </citation>
    <scope>NUCLEOTIDE SEQUENCE [LARGE SCALE GENOMIC DNA]</scope>
    <source>
        <strain evidence="1 2">MAB_030201_1075</strain>
    </source>
</reference>
<gene>
    <name evidence="1" type="ORF">L829_1755</name>
</gene>
<proteinExistence type="predicted"/>
<sequence>MPRSQDPSGRYTFDAGELDQMEADVKRWVTLASESLTTVEKVIAELSDSTVWSGEANEAYQARHQDWARKLEELRDSASDMAAWANTASQAYRKVIQINLGLAGPGH</sequence>
<name>A0A829PEP1_9MYCO</name>
<accession>A0A829PEP1</accession>
<organism evidence="1 2">
    <name type="scientific">Mycobacteroides abscessus MAB_030201_1075</name>
    <dbReference type="NCBI Taxonomy" id="1335410"/>
    <lineage>
        <taxon>Bacteria</taxon>
        <taxon>Bacillati</taxon>
        <taxon>Actinomycetota</taxon>
        <taxon>Actinomycetes</taxon>
        <taxon>Mycobacteriales</taxon>
        <taxon>Mycobacteriaceae</taxon>
        <taxon>Mycobacteroides</taxon>
        <taxon>Mycobacteroides abscessus</taxon>
    </lineage>
</organism>
<dbReference type="InterPro" id="IPR036689">
    <property type="entry name" value="ESAT-6-like_sf"/>
</dbReference>
<dbReference type="Gene3D" id="1.10.287.1060">
    <property type="entry name" value="ESAT-6-like"/>
    <property type="match status" value="1"/>
</dbReference>
<dbReference type="EMBL" id="JAOX01000001">
    <property type="protein sequence ID" value="ETZ88198.1"/>
    <property type="molecule type" value="Genomic_DNA"/>
</dbReference>
<dbReference type="Pfam" id="PF06013">
    <property type="entry name" value="WXG100"/>
    <property type="match status" value="1"/>
</dbReference>
<comment type="caution">
    <text evidence="1">The sequence shown here is derived from an EMBL/GenBank/DDBJ whole genome shotgun (WGS) entry which is preliminary data.</text>
</comment>
<dbReference type="SUPFAM" id="SSF140453">
    <property type="entry name" value="EsxAB dimer-like"/>
    <property type="match status" value="1"/>
</dbReference>
<dbReference type="AlphaFoldDB" id="A0A829PEP1"/>
<protein>
    <submittedName>
        <fullName evidence="1">WXG residues type VII secretion target family protein</fullName>
    </submittedName>
</protein>
<evidence type="ECO:0000313" key="2">
    <source>
        <dbReference type="Proteomes" id="UP000019854"/>
    </source>
</evidence>